<dbReference type="EMBL" id="AMRL01000005">
    <property type="protein sequence ID" value="EKE77345.1"/>
    <property type="molecule type" value="Genomic_DNA"/>
</dbReference>
<evidence type="ECO:0000313" key="2">
    <source>
        <dbReference type="Proteomes" id="UP000006746"/>
    </source>
</evidence>
<dbReference type="PANTHER" id="PTHR35175:SF2">
    <property type="entry name" value="DUF1289 DOMAIN-CONTAINING PROTEIN"/>
    <property type="match status" value="1"/>
</dbReference>
<dbReference type="Proteomes" id="UP000006746">
    <property type="component" value="Unassembled WGS sequence"/>
</dbReference>
<organism evidence="1 2">
    <name type="scientific">Oceanibaculum indicum P24</name>
    <dbReference type="NCBI Taxonomy" id="1207063"/>
    <lineage>
        <taxon>Bacteria</taxon>
        <taxon>Pseudomonadati</taxon>
        <taxon>Pseudomonadota</taxon>
        <taxon>Alphaproteobacteria</taxon>
        <taxon>Rhodospirillales</taxon>
        <taxon>Oceanibaculaceae</taxon>
        <taxon>Oceanibaculum</taxon>
    </lineage>
</organism>
<evidence type="ECO:0008006" key="3">
    <source>
        <dbReference type="Google" id="ProtNLM"/>
    </source>
</evidence>
<proteinExistence type="predicted"/>
<dbReference type="AlphaFoldDB" id="K2KJ69"/>
<name>K2KJ69_9PROT</name>
<dbReference type="Pfam" id="PF06945">
    <property type="entry name" value="DUF1289"/>
    <property type="match status" value="1"/>
</dbReference>
<reference evidence="1 2" key="1">
    <citation type="journal article" date="2012" name="J. Bacteriol.">
        <title>Genome Sequence of Oceanibaculum indicum Type Strain P24.</title>
        <authorList>
            <person name="Lai Q."/>
            <person name="Shao Z."/>
        </authorList>
    </citation>
    <scope>NUCLEOTIDE SEQUENCE [LARGE SCALE GENOMIC DNA]</scope>
    <source>
        <strain evidence="1 2">P24</strain>
    </source>
</reference>
<evidence type="ECO:0000313" key="1">
    <source>
        <dbReference type="EMBL" id="EKE77345.1"/>
    </source>
</evidence>
<gene>
    <name evidence="1" type="ORF">P24_06172</name>
</gene>
<sequence length="87" mass="9866">MQHDPADLNTDRLLTMSPCQAVCRLDGDGRCAGCGRTAEEIGRWITYSDDEKNTINRRLLREAQESRLTARLSLLWRRFFGPGTAPN</sequence>
<dbReference type="STRING" id="1207063.P24_06172"/>
<accession>K2KJ69</accession>
<dbReference type="RefSeq" id="WP_008943846.1">
    <property type="nucleotide sequence ID" value="NZ_AMRL01000005.1"/>
</dbReference>
<protein>
    <recommendedName>
        <fullName evidence="3">Fe-S protein</fullName>
    </recommendedName>
</protein>
<dbReference type="PANTHER" id="PTHR35175">
    <property type="entry name" value="DUF1289 DOMAIN-CONTAINING PROTEIN"/>
    <property type="match status" value="1"/>
</dbReference>
<comment type="caution">
    <text evidence="1">The sequence shown here is derived from an EMBL/GenBank/DDBJ whole genome shotgun (WGS) entry which is preliminary data.</text>
</comment>
<keyword evidence="2" id="KW-1185">Reference proteome</keyword>
<dbReference type="InterPro" id="IPR010710">
    <property type="entry name" value="DUF1289"/>
</dbReference>